<dbReference type="Gene3D" id="2.40.50.1020">
    <property type="entry name" value="LytTr DNA-binding domain"/>
    <property type="match status" value="1"/>
</dbReference>
<feature type="domain" description="HTH LytTR-type" evidence="1">
    <location>
        <begin position="170"/>
        <end position="248"/>
    </location>
</feature>
<dbReference type="Proteomes" id="UP000680638">
    <property type="component" value="Unassembled WGS sequence"/>
</dbReference>
<evidence type="ECO:0000259" key="1">
    <source>
        <dbReference type="PROSITE" id="PS50930"/>
    </source>
</evidence>
<protein>
    <recommendedName>
        <fullName evidence="1">HTH LytTR-type domain-containing protein</fullName>
    </recommendedName>
</protein>
<evidence type="ECO:0000313" key="2">
    <source>
        <dbReference type="EMBL" id="GIO67034.1"/>
    </source>
</evidence>
<reference evidence="2 3" key="1">
    <citation type="submission" date="2021-03" db="EMBL/GenBank/DDBJ databases">
        <title>Antimicrobial resistance genes in bacteria isolated from Japanese honey, and their potential for conferring macrolide and lincosamide resistance in the American foulbrood pathogen Paenibacillus larvae.</title>
        <authorList>
            <person name="Okamoto M."/>
            <person name="Kumagai M."/>
            <person name="Kanamori H."/>
            <person name="Takamatsu D."/>
        </authorList>
    </citation>
    <scope>NUCLEOTIDE SEQUENCE [LARGE SCALE GENOMIC DNA]</scope>
    <source>
        <strain evidence="2 3">J21TS3</strain>
    </source>
</reference>
<dbReference type="InterPro" id="IPR007492">
    <property type="entry name" value="LytTR_DNA-bd_dom"/>
</dbReference>
<comment type="caution">
    <text evidence="2">The sequence shown here is derived from an EMBL/GenBank/DDBJ whole genome shotgun (WGS) entry which is preliminary data.</text>
</comment>
<organism evidence="2 3">
    <name type="scientific">Paenibacillus cookii</name>
    <dbReference type="NCBI Taxonomy" id="157839"/>
    <lineage>
        <taxon>Bacteria</taxon>
        <taxon>Bacillati</taxon>
        <taxon>Bacillota</taxon>
        <taxon>Bacilli</taxon>
        <taxon>Bacillales</taxon>
        <taxon>Paenibacillaceae</taxon>
        <taxon>Paenibacillus</taxon>
    </lineage>
</organism>
<dbReference type="InterPro" id="IPR046947">
    <property type="entry name" value="LytR-like"/>
</dbReference>
<dbReference type="EMBL" id="BORW01000007">
    <property type="protein sequence ID" value="GIO67034.1"/>
    <property type="molecule type" value="Genomic_DNA"/>
</dbReference>
<dbReference type="PANTHER" id="PTHR37299">
    <property type="entry name" value="TRANSCRIPTIONAL REGULATOR-RELATED"/>
    <property type="match status" value="1"/>
</dbReference>
<dbReference type="PROSITE" id="PS50930">
    <property type="entry name" value="HTH_LYTTR"/>
    <property type="match status" value="1"/>
</dbReference>
<sequence>MLPYFPDVAVYSSNYSLKIKLSAHLKNNRVYNLKNPKEFLDFARKNDGFIFIWELSKSTLCHLRILLAKLCEQENNIEILCLCGDEDCGEFMKKMISYANEKPLRLHFSGYNTLLSSIKLAFSRLLESKLAAIAENEDRLNYITLKHDNKKLILVENLIKCVEKTGKNVIQVTLSDNEKIDSTSNLKDIASQSTPCLFQCHKSFLVNIKYIQAISPNEWNHYDITLDGELTIPLSKGFFPHFTVAKNLLKSSAIQTFR</sequence>
<dbReference type="SMART" id="SM00850">
    <property type="entry name" value="LytTR"/>
    <property type="match status" value="1"/>
</dbReference>
<dbReference type="Pfam" id="PF04397">
    <property type="entry name" value="LytTR"/>
    <property type="match status" value="1"/>
</dbReference>
<evidence type="ECO:0000313" key="3">
    <source>
        <dbReference type="Proteomes" id="UP000680638"/>
    </source>
</evidence>
<proteinExistence type="predicted"/>
<name>A0ABQ4LUV8_9BACL</name>
<keyword evidence="3" id="KW-1185">Reference proteome</keyword>
<dbReference type="PANTHER" id="PTHR37299:SF1">
    <property type="entry name" value="STAGE 0 SPORULATION PROTEIN A HOMOLOG"/>
    <property type="match status" value="1"/>
</dbReference>
<gene>
    <name evidence="2" type="ORF">J21TS3_18550</name>
</gene>
<dbReference type="RefSeq" id="WP_212949130.1">
    <property type="nucleotide sequence ID" value="NZ_BORW01000007.1"/>
</dbReference>
<accession>A0ABQ4LUV8</accession>